<dbReference type="EMBL" id="CAJNNV010026919">
    <property type="protein sequence ID" value="CAE8619263.1"/>
    <property type="molecule type" value="Genomic_DNA"/>
</dbReference>
<evidence type="ECO:0000256" key="1">
    <source>
        <dbReference type="SAM" id="MobiDB-lite"/>
    </source>
</evidence>
<dbReference type="EMBL" id="CAJNNV010022915">
    <property type="protein sequence ID" value="CAE8608393.1"/>
    <property type="molecule type" value="Genomic_DNA"/>
</dbReference>
<reference evidence="3" key="1">
    <citation type="submission" date="2021-02" db="EMBL/GenBank/DDBJ databases">
        <authorList>
            <person name="Dougan E. K."/>
            <person name="Rhodes N."/>
            <person name="Thang M."/>
            <person name="Chan C."/>
        </authorList>
    </citation>
    <scope>NUCLEOTIDE SEQUENCE</scope>
</reference>
<comment type="caution">
    <text evidence="3">The sequence shown here is derived from an EMBL/GenBank/DDBJ whole genome shotgun (WGS) entry which is preliminary data.</text>
</comment>
<organism evidence="3 4">
    <name type="scientific">Polarella glacialis</name>
    <name type="common">Dinoflagellate</name>
    <dbReference type="NCBI Taxonomy" id="89957"/>
    <lineage>
        <taxon>Eukaryota</taxon>
        <taxon>Sar</taxon>
        <taxon>Alveolata</taxon>
        <taxon>Dinophyceae</taxon>
        <taxon>Suessiales</taxon>
        <taxon>Suessiaceae</taxon>
        <taxon>Polarella</taxon>
    </lineage>
</organism>
<evidence type="ECO:0000313" key="2">
    <source>
        <dbReference type="EMBL" id="CAE8608393.1"/>
    </source>
</evidence>
<gene>
    <name evidence="2" type="ORF">PGLA1383_LOCUS26255</name>
    <name evidence="3" type="ORF">PGLA1383_LOCUS36855</name>
</gene>
<dbReference type="Proteomes" id="UP000654075">
    <property type="component" value="Unassembled WGS sequence"/>
</dbReference>
<accession>A0A813G977</accession>
<evidence type="ECO:0000313" key="4">
    <source>
        <dbReference type="Proteomes" id="UP000654075"/>
    </source>
</evidence>
<feature type="non-terminal residue" evidence="3">
    <location>
        <position position="1"/>
    </location>
</feature>
<keyword evidence="4" id="KW-1185">Reference proteome</keyword>
<proteinExistence type="predicted"/>
<evidence type="ECO:0000313" key="3">
    <source>
        <dbReference type="EMBL" id="CAE8619263.1"/>
    </source>
</evidence>
<dbReference type="AlphaFoldDB" id="A0A813G977"/>
<feature type="region of interest" description="Disordered" evidence="1">
    <location>
        <begin position="65"/>
        <end position="93"/>
    </location>
</feature>
<name>A0A813G977_POLGL</name>
<feature type="compositionally biased region" description="Low complexity" evidence="1">
    <location>
        <begin position="77"/>
        <end position="93"/>
    </location>
</feature>
<protein>
    <submittedName>
        <fullName evidence="3">Uncharacterized protein</fullName>
    </submittedName>
</protein>
<sequence>PGLSCYFTCVWICILTWWLMGRFLRTSHPSADEACMQELLDTKIRVLLMYNIFLLRRIKPHLFDETNHDNNHNYTKQEQQQQQQQQQHQQQQEQQQITHYQILGAGQESPIVALLPFASIP</sequence>